<keyword evidence="1" id="KW-0472">Membrane</keyword>
<protein>
    <submittedName>
        <fullName evidence="2">Uncharacterized protein</fullName>
    </submittedName>
</protein>
<evidence type="ECO:0000256" key="1">
    <source>
        <dbReference type="SAM" id="Phobius"/>
    </source>
</evidence>
<reference evidence="2" key="1">
    <citation type="submission" date="2021-06" db="EMBL/GenBank/DDBJ databases">
        <title>Bradyrhizobium sp. S2-20-1 Genome sequencing.</title>
        <authorList>
            <person name="Jin L."/>
        </authorList>
    </citation>
    <scope>NUCLEOTIDE SEQUENCE</scope>
    <source>
        <strain evidence="2">S2-20-1</strain>
    </source>
</reference>
<dbReference type="EMBL" id="CP076134">
    <property type="protein sequence ID" value="QWG15959.1"/>
    <property type="molecule type" value="Genomic_DNA"/>
</dbReference>
<keyword evidence="1" id="KW-0812">Transmembrane</keyword>
<name>A0A975RQI8_9BRAD</name>
<dbReference type="Proteomes" id="UP000680839">
    <property type="component" value="Chromosome"/>
</dbReference>
<gene>
    <name evidence="2" type="ORF">KMZ29_15180</name>
</gene>
<proteinExistence type="predicted"/>
<dbReference type="RefSeq" id="WP_215624426.1">
    <property type="nucleotide sequence ID" value="NZ_CP076134.1"/>
</dbReference>
<sequence>MQSKWPKVMLMSAVTSGWLIYEMTSATEAPRQALAVLQYCLLALALVALVGSVLMHATEK</sequence>
<evidence type="ECO:0000313" key="3">
    <source>
        <dbReference type="Proteomes" id="UP000680839"/>
    </source>
</evidence>
<organism evidence="2 3">
    <name type="scientific">Bradyrhizobium sediminis</name>
    <dbReference type="NCBI Taxonomy" id="2840469"/>
    <lineage>
        <taxon>Bacteria</taxon>
        <taxon>Pseudomonadati</taxon>
        <taxon>Pseudomonadota</taxon>
        <taxon>Alphaproteobacteria</taxon>
        <taxon>Hyphomicrobiales</taxon>
        <taxon>Nitrobacteraceae</taxon>
        <taxon>Bradyrhizobium</taxon>
    </lineage>
</organism>
<evidence type="ECO:0000313" key="2">
    <source>
        <dbReference type="EMBL" id="QWG15959.1"/>
    </source>
</evidence>
<dbReference type="AlphaFoldDB" id="A0A975RQI8"/>
<feature type="transmembrane region" description="Helical" evidence="1">
    <location>
        <begin position="36"/>
        <end position="57"/>
    </location>
</feature>
<accession>A0A975RQI8</accession>
<keyword evidence="1" id="KW-1133">Transmembrane helix</keyword>